<gene>
    <name evidence="23" type="ORF">Cgig2_021123</name>
</gene>
<keyword evidence="14" id="KW-0325">Glycoprotein</keyword>
<evidence type="ECO:0000256" key="4">
    <source>
        <dbReference type="ARBA" id="ARBA00012313"/>
    </source>
</evidence>
<name>A0A9Q1GJD4_9CARY</name>
<feature type="disulfide bond" evidence="20">
    <location>
        <begin position="121"/>
        <end position="323"/>
    </location>
</feature>
<feature type="binding site" evidence="17">
    <location>
        <position position="163"/>
    </location>
    <ligand>
        <name>substrate</name>
    </ligand>
</feature>
<feature type="binding site" evidence="18">
    <location>
        <position position="89"/>
    </location>
    <ligand>
        <name>Ca(2+)</name>
        <dbReference type="ChEBI" id="CHEBI:29108"/>
        <label>1</label>
    </ligand>
</feature>
<feature type="domain" description="Plant heme peroxidase family profile" evidence="22">
    <location>
        <begin position="25"/>
        <end position="327"/>
    </location>
</feature>
<comment type="cofactor">
    <cofactor evidence="18 21">
        <name>heme b</name>
        <dbReference type="ChEBI" id="CHEBI:60344"/>
    </cofactor>
    <text evidence="18 21">Binds 1 heme b (iron(II)-protoporphyrin IX) group per subunit.</text>
</comment>
<evidence type="ECO:0000313" key="24">
    <source>
        <dbReference type="Proteomes" id="UP001153076"/>
    </source>
</evidence>
<dbReference type="Pfam" id="PF00141">
    <property type="entry name" value="peroxidase"/>
    <property type="match status" value="1"/>
</dbReference>
<evidence type="ECO:0000256" key="12">
    <source>
        <dbReference type="ARBA" id="ARBA00023004"/>
    </source>
</evidence>
<dbReference type="Proteomes" id="UP001153076">
    <property type="component" value="Unassembled WGS sequence"/>
</dbReference>
<comment type="similarity">
    <text evidence="21">Belongs to the peroxidase family. Classical plant (class III) peroxidase subfamily.</text>
</comment>
<evidence type="ECO:0000256" key="17">
    <source>
        <dbReference type="PIRSR" id="PIRSR600823-2"/>
    </source>
</evidence>
<dbReference type="EMBL" id="JAKOGI010002608">
    <property type="protein sequence ID" value="KAJ8421660.1"/>
    <property type="molecule type" value="Genomic_DNA"/>
</dbReference>
<dbReference type="InterPro" id="IPR033905">
    <property type="entry name" value="Secretory_peroxidase"/>
</dbReference>
<comment type="caution">
    <text evidence="23">The sequence shown here is derived from an EMBL/GenBank/DDBJ whole genome shotgun (WGS) entry which is preliminary data.</text>
</comment>
<evidence type="ECO:0000256" key="3">
    <source>
        <dbReference type="ARBA" id="ARBA00006873"/>
    </source>
</evidence>
<dbReference type="Gene3D" id="1.10.520.10">
    <property type="match status" value="1"/>
</dbReference>
<dbReference type="EC" id="1.11.1.7" evidence="4 21"/>
<feature type="disulfide bond" evidence="20">
    <location>
        <begin position="35"/>
        <end position="115"/>
    </location>
</feature>
<evidence type="ECO:0000256" key="8">
    <source>
        <dbReference type="ARBA" id="ARBA00022723"/>
    </source>
</evidence>
<dbReference type="InterPro" id="IPR019794">
    <property type="entry name" value="Peroxidases_AS"/>
</dbReference>
<feature type="disulfide bond" evidence="20">
    <location>
        <begin position="200"/>
        <end position="232"/>
    </location>
</feature>
<keyword evidence="9 21" id="KW-0732">Signal</keyword>
<evidence type="ECO:0000256" key="11">
    <source>
        <dbReference type="ARBA" id="ARBA00023002"/>
    </source>
</evidence>
<dbReference type="PRINTS" id="PR00461">
    <property type="entry name" value="PLPEROXIDASE"/>
</dbReference>
<dbReference type="SUPFAM" id="SSF48113">
    <property type="entry name" value="Heme-dependent peroxidases"/>
    <property type="match status" value="1"/>
</dbReference>
<feature type="binding site" evidence="18">
    <location>
        <position position="72"/>
    </location>
    <ligand>
        <name>Ca(2+)</name>
        <dbReference type="ChEBI" id="CHEBI:29108"/>
        <label>1</label>
    </ligand>
</feature>
<evidence type="ECO:0000256" key="9">
    <source>
        <dbReference type="ARBA" id="ARBA00022729"/>
    </source>
</evidence>
<keyword evidence="10 18" id="KW-0106">Calcium</keyword>
<feature type="binding site" evidence="18">
    <location>
        <position position="254"/>
    </location>
    <ligand>
        <name>Ca(2+)</name>
        <dbReference type="ChEBI" id="CHEBI:29108"/>
        <label>2</label>
    </ligand>
</feature>
<dbReference type="AlphaFoldDB" id="A0A9Q1GJD4"/>
<proteinExistence type="inferred from homology"/>
<dbReference type="FunFam" id="1.10.420.10:FF:000008">
    <property type="entry name" value="Peroxidase"/>
    <property type="match status" value="1"/>
</dbReference>
<comment type="function">
    <text evidence="2">Removal of H(2)O(2), oxidation of toxic reductants, biosynthesis and degradation of lignin, suberization, auxin catabolism, response to environmental stresses such as wounding, pathogen attack and oxidative stress. These functions might be dependent on each isozyme/isoform in each plant tissue.</text>
</comment>
<reference evidence="23" key="1">
    <citation type="submission" date="2022-04" db="EMBL/GenBank/DDBJ databases">
        <title>Carnegiea gigantea Genome sequencing and assembly v2.</title>
        <authorList>
            <person name="Copetti D."/>
            <person name="Sanderson M.J."/>
            <person name="Burquez A."/>
            <person name="Wojciechowski M.F."/>
        </authorList>
    </citation>
    <scope>NUCLEOTIDE SEQUENCE</scope>
    <source>
        <strain evidence="23">SGP5-SGP5p</strain>
        <tissue evidence="23">Aerial part</tissue>
    </source>
</reference>
<dbReference type="PRINTS" id="PR00458">
    <property type="entry name" value="PEROXIDASE"/>
</dbReference>
<keyword evidence="24" id="KW-1185">Reference proteome</keyword>
<evidence type="ECO:0000256" key="20">
    <source>
        <dbReference type="PIRSR" id="PIRSR600823-5"/>
    </source>
</evidence>
<keyword evidence="8 18" id="KW-0479">Metal-binding</keyword>
<feature type="binding site" evidence="18">
    <location>
        <position position="74"/>
    </location>
    <ligand>
        <name>Ca(2+)</name>
        <dbReference type="ChEBI" id="CHEBI:29108"/>
        <label>1</label>
    </ligand>
</feature>
<dbReference type="PROSITE" id="PS00435">
    <property type="entry name" value="PEROXIDASE_1"/>
    <property type="match status" value="1"/>
</dbReference>
<evidence type="ECO:0000259" key="22">
    <source>
        <dbReference type="PROSITE" id="PS50873"/>
    </source>
</evidence>
<comment type="subcellular location">
    <subcellularLocation>
        <location evidence="21">Secreted</location>
    </subcellularLocation>
</comment>
<evidence type="ECO:0000256" key="18">
    <source>
        <dbReference type="PIRSR" id="PIRSR600823-3"/>
    </source>
</evidence>
<comment type="catalytic activity">
    <reaction evidence="1 21">
        <text>2 a phenolic donor + H2O2 = 2 a phenolic radical donor + 2 H2O</text>
        <dbReference type="Rhea" id="RHEA:56136"/>
        <dbReference type="ChEBI" id="CHEBI:15377"/>
        <dbReference type="ChEBI" id="CHEBI:16240"/>
        <dbReference type="ChEBI" id="CHEBI:139520"/>
        <dbReference type="ChEBI" id="CHEBI:139521"/>
        <dbReference type="EC" id="1.11.1.7"/>
    </reaction>
</comment>
<dbReference type="PANTHER" id="PTHR31235">
    <property type="entry name" value="PEROXIDASE 25-RELATED"/>
    <property type="match status" value="1"/>
</dbReference>
<dbReference type="GO" id="GO:0140825">
    <property type="term" value="F:lactoperoxidase activity"/>
    <property type="evidence" value="ECO:0007669"/>
    <property type="project" value="UniProtKB-EC"/>
</dbReference>
<dbReference type="InterPro" id="IPR019793">
    <property type="entry name" value="Peroxidases_heam-ligand_BS"/>
</dbReference>
<protein>
    <recommendedName>
        <fullName evidence="4 21">Peroxidase</fullName>
        <ecNumber evidence="4 21">1.11.1.7</ecNumber>
    </recommendedName>
</protein>
<feature type="binding site" evidence="18">
    <location>
        <position position="249"/>
    </location>
    <ligand>
        <name>Ca(2+)</name>
        <dbReference type="ChEBI" id="CHEBI:29108"/>
        <label>2</label>
    </ligand>
</feature>
<dbReference type="PROSITE" id="PS00436">
    <property type="entry name" value="PEROXIDASE_2"/>
    <property type="match status" value="1"/>
</dbReference>
<accession>A0A9Q1GJD4</accession>
<evidence type="ECO:0000256" key="13">
    <source>
        <dbReference type="ARBA" id="ARBA00023157"/>
    </source>
</evidence>
<keyword evidence="5 21" id="KW-0964">Secreted</keyword>
<dbReference type="GO" id="GO:0020037">
    <property type="term" value="F:heme binding"/>
    <property type="evidence" value="ECO:0007669"/>
    <property type="project" value="UniProtKB-UniRule"/>
</dbReference>
<dbReference type="GO" id="GO:0006979">
    <property type="term" value="P:response to oxidative stress"/>
    <property type="evidence" value="ECO:0007669"/>
    <property type="project" value="UniProtKB-UniRule"/>
</dbReference>
<keyword evidence="7 21" id="KW-0349">Heme</keyword>
<dbReference type="FunFam" id="1.10.520.10:FF:000001">
    <property type="entry name" value="Peroxidase"/>
    <property type="match status" value="1"/>
</dbReference>
<keyword evidence="13 20" id="KW-1015">Disulfide bond</keyword>
<evidence type="ECO:0000256" key="1">
    <source>
        <dbReference type="ARBA" id="ARBA00000189"/>
    </source>
</evidence>
<feature type="active site" description="Proton acceptor" evidence="16">
    <location>
        <position position="66"/>
    </location>
</feature>
<dbReference type="GO" id="GO:0046872">
    <property type="term" value="F:metal ion binding"/>
    <property type="evidence" value="ECO:0007669"/>
    <property type="project" value="UniProtKB-UniRule"/>
</dbReference>
<dbReference type="OrthoDB" id="2113341at2759"/>
<evidence type="ECO:0000256" key="19">
    <source>
        <dbReference type="PIRSR" id="PIRSR600823-4"/>
    </source>
</evidence>
<dbReference type="InterPro" id="IPR002016">
    <property type="entry name" value="Haem_peroxidase"/>
</dbReference>
<sequence>MSAGQKITFVLPVLAMVLIVANAEVLTLGYYKCSCPDAEKIVQRVTEQYITHVPSLAAGLLRMNFHDCIVRGCDGSVLLKPTPANNQTEVTAIPNTTLRGFEIIDAIKKALEDKCPGIVSCADILALAARDAIQTINGPWWEVPTGRKDGRVSLASEANANIPSPFADITTLKQNFAAVGLTTKDLVVLSGGHTIGIGHCFIILNRLYNFTGKGDTDPSLAPSYAAWLKTRCKPNPSDLQTFVFMDRITPKVFDEKYFTMVTQNRGLFQSDAALLSDPETNNYLELQVKTQGSTFAKDFAESMVKMIQIGVLTGSQGEIRKNCGFVN</sequence>
<feature type="binding site" evidence="18">
    <location>
        <position position="67"/>
    </location>
    <ligand>
        <name>Ca(2+)</name>
        <dbReference type="ChEBI" id="CHEBI:29108"/>
        <label>1</label>
    </ligand>
</feature>
<dbReference type="InterPro" id="IPR000823">
    <property type="entry name" value="Peroxidase_pln"/>
</dbReference>
<dbReference type="PROSITE" id="PS50873">
    <property type="entry name" value="PEROXIDASE_4"/>
    <property type="match status" value="1"/>
</dbReference>
<feature type="binding site" evidence="18">
    <location>
        <position position="194"/>
    </location>
    <ligand>
        <name>Ca(2+)</name>
        <dbReference type="ChEBI" id="CHEBI:29108"/>
        <label>2</label>
    </ligand>
</feature>
<evidence type="ECO:0000256" key="15">
    <source>
        <dbReference type="ARBA" id="ARBA00023324"/>
    </source>
</evidence>
<feature type="signal peptide" evidence="21">
    <location>
        <begin position="1"/>
        <end position="23"/>
    </location>
</feature>
<feature type="binding site" evidence="18">
    <location>
        <position position="70"/>
    </location>
    <ligand>
        <name>Ca(2+)</name>
        <dbReference type="ChEBI" id="CHEBI:29108"/>
        <label>1</label>
    </ligand>
</feature>
<evidence type="ECO:0000256" key="6">
    <source>
        <dbReference type="ARBA" id="ARBA00022559"/>
    </source>
</evidence>
<keyword evidence="12 18" id="KW-0408">Iron</keyword>
<feature type="site" description="Transition state stabilizer" evidence="19">
    <location>
        <position position="62"/>
    </location>
</feature>
<evidence type="ECO:0000256" key="16">
    <source>
        <dbReference type="PIRSR" id="PIRSR600823-1"/>
    </source>
</evidence>
<dbReference type="GO" id="GO:0005576">
    <property type="term" value="C:extracellular region"/>
    <property type="evidence" value="ECO:0007669"/>
    <property type="project" value="UniProtKB-SubCell"/>
</dbReference>
<comment type="cofactor">
    <cofactor evidence="18 21">
        <name>Ca(2+)</name>
        <dbReference type="ChEBI" id="CHEBI:29108"/>
    </cofactor>
    <text evidence="18 21">Binds 2 calcium ions per subunit.</text>
</comment>
<feature type="disulfide bond" evidence="20">
    <location>
        <begin position="68"/>
        <end position="73"/>
    </location>
</feature>
<evidence type="ECO:0000256" key="5">
    <source>
        <dbReference type="ARBA" id="ARBA00022525"/>
    </source>
</evidence>
<feature type="binding site" evidence="18">
    <location>
        <position position="76"/>
    </location>
    <ligand>
        <name>Ca(2+)</name>
        <dbReference type="ChEBI" id="CHEBI:29108"/>
        <label>1</label>
    </ligand>
</feature>
<keyword evidence="15 21" id="KW-0376">Hydrogen peroxide</keyword>
<evidence type="ECO:0000256" key="10">
    <source>
        <dbReference type="ARBA" id="ARBA00022837"/>
    </source>
</evidence>
<keyword evidence="11 21" id="KW-0560">Oxidoreductase</keyword>
<dbReference type="InterPro" id="IPR010255">
    <property type="entry name" value="Haem_peroxidase_sf"/>
</dbReference>
<evidence type="ECO:0000256" key="21">
    <source>
        <dbReference type="RuleBase" id="RU362060"/>
    </source>
</evidence>
<organism evidence="23 24">
    <name type="scientific">Carnegiea gigantea</name>
    <dbReference type="NCBI Taxonomy" id="171969"/>
    <lineage>
        <taxon>Eukaryota</taxon>
        <taxon>Viridiplantae</taxon>
        <taxon>Streptophyta</taxon>
        <taxon>Embryophyta</taxon>
        <taxon>Tracheophyta</taxon>
        <taxon>Spermatophyta</taxon>
        <taxon>Magnoliopsida</taxon>
        <taxon>eudicotyledons</taxon>
        <taxon>Gunneridae</taxon>
        <taxon>Pentapetalae</taxon>
        <taxon>Caryophyllales</taxon>
        <taxon>Cactineae</taxon>
        <taxon>Cactaceae</taxon>
        <taxon>Cactoideae</taxon>
        <taxon>Echinocereeae</taxon>
        <taxon>Carnegiea</taxon>
    </lineage>
</organism>
<evidence type="ECO:0000256" key="2">
    <source>
        <dbReference type="ARBA" id="ARBA00002322"/>
    </source>
</evidence>
<evidence type="ECO:0000256" key="7">
    <source>
        <dbReference type="ARBA" id="ARBA00022617"/>
    </source>
</evidence>
<dbReference type="GO" id="GO:0042744">
    <property type="term" value="P:hydrogen peroxide catabolic process"/>
    <property type="evidence" value="ECO:0007669"/>
    <property type="project" value="UniProtKB-KW"/>
</dbReference>
<comment type="similarity">
    <text evidence="3">Belongs to the peroxidase family. Ascorbate peroxidase subfamily.</text>
</comment>
<feature type="binding site" description="axial binding residue" evidence="18">
    <location>
        <position position="193"/>
    </location>
    <ligand>
        <name>heme b</name>
        <dbReference type="ChEBI" id="CHEBI:60344"/>
    </ligand>
    <ligandPart>
        <name>Fe</name>
        <dbReference type="ChEBI" id="CHEBI:18248"/>
    </ligandPart>
</feature>
<dbReference type="CDD" id="cd00693">
    <property type="entry name" value="secretory_peroxidase"/>
    <property type="match status" value="1"/>
</dbReference>
<dbReference type="Gene3D" id="1.10.420.10">
    <property type="entry name" value="Peroxidase, domain 2"/>
    <property type="match status" value="1"/>
</dbReference>
<feature type="binding site" evidence="18">
    <location>
        <position position="246"/>
    </location>
    <ligand>
        <name>Ca(2+)</name>
        <dbReference type="ChEBI" id="CHEBI:29108"/>
        <label>2</label>
    </ligand>
</feature>
<evidence type="ECO:0000256" key="14">
    <source>
        <dbReference type="ARBA" id="ARBA00023180"/>
    </source>
</evidence>
<evidence type="ECO:0000313" key="23">
    <source>
        <dbReference type="EMBL" id="KAJ8421660.1"/>
    </source>
</evidence>
<keyword evidence="6 21" id="KW-0575">Peroxidase</keyword>
<feature type="chain" id="PRO_5040536079" description="Peroxidase" evidence="21">
    <location>
        <begin position="24"/>
        <end position="327"/>
    </location>
</feature>